<dbReference type="RefSeq" id="WP_379513620.1">
    <property type="nucleotide sequence ID" value="NZ_JBHSPA010000013.1"/>
</dbReference>
<dbReference type="Proteomes" id="UP001596058">
    <property type="component" value="Unassembled WGS sequence"/>
</dbReference>
<comment type="caution">
    <text evidence="5">The sequence shown here is derived from an EMBL/GenBank/DDBJ whole genome shotgun (WGS) entry which is preliminary data.</text>
</comment>
<evidence type="ECO:0000313" key="6">
    <source>
        <dbReference type="Proteomes" id="UP001596058"/>
    </source>
</evidence>
<comment type="cofactor">
    <cofactor evidence="1">
        <name>FAD</name>
        <dbReference type="ChEBI" id="CHEBI:57692"/>
    </cofactor>
</comment>
<dbReference type="InterPro" id="IPR002937">
    <property type="entry name" value="Amino_oxidase"/>
</dbReference>
<dbReference type="Pfam" id="PF01593">
    <property type="entry name" value="Amino_oxidase"/>
    <property type="match status" value="1"/>
</dbReference>
<dbReference type="PRINTS" id="PR00757">
    <property type="entry name" value="AMINEOXDASEF"/>
</dbReference>
<keyword evidence="2" id="KW-0560">Oxidoreductase</keyword>
<reference evidence="6" key="1">
    <citation type="journal article" date="2019" name="Int. J. Syst. Evol. Microbiol.">
        <title>The Global Catalogue of Microorganisms (GCM) 10K type strain sequencing project: providing services to taxonomists for standard genome sequencing and annotation.</title>
        <authorList>
            <consortium name="The Broad Institute Genomics Platform"/>
            <consortium name="The Broad Institute Genome Sequencing Center for Infectious Disease"/>
            <person name="Wu L."/>
            <person name="Ma J."/>
        </authorList>
    </citation>
    <scope>NUCLEOTIDE SEQUENCE [LARGE SCALE GENOMIC DNA]</scope>
    <source>
        <strain evidence="6">CCUG 53903</strain>
    </source>
</reference>
<evidence type="ECO:0000256" key="1">
    <source>
        <dbReference type="ARBA" id="ARBA00001974"/>
    </source>
</evidence>
<dbReference type="EMBL" id="JBHSPA010000013">
    <property type="protein sequence ID" value="MFC5824088.1"/>
    <property type="molecule type" value="Genomic_DNA"/>
</dbReference>
<evidence type="ECO:0000256" key="3">
    <source>
        <dbReference type="SAM" id="MobiDB-lite"/>
    </source>
</evidence>
<name>A0ABW1CHG2_9ACTN</name>
<dbReference type="InterPro" id="IPR001613">
    <property type="entry name" value="Flavin_amine_oxidase"/>
</dbReference>
<gene>
    <name evidence="5" type="ORF">ACFPZ3_09530</name>
</gene>
<dbReference type="PANTHER" id="PTHR42923">
    <property type="entry name" value="PROTOPORPHYRINOGEN OXIDASE"/>
    <property type="match status" value="1"/>
</dbReference>
<feature type="region of interest" description="Disordered" evidence="3">
    <location>
        <begin position="451"/>
        <end position="471"/>
    </location>
</feature>
<protein>
    <submittedName>
        <fullName evidence="5">Flavin monoamine oxidase family protein</fullName>
    </submittedName>
</protein>
<organism evidence="5 6">
    <name type="scientific">Nonomuraea insulae</name>
    <dbReference type="NCBI Taxonomy" id="1616787"/>
    <lineage>
        <taxon>Bacteria</taxon>
        <taxon>Bacillati</taxon>
        <taxon>Actinomycetota</taxon>
        <taxon>Actinomycetes</taxon>
        <taxon>Streptosporangiales</taxon>
        <taxon>Streptosporangiaceae</taxon>
        <taxon>Nonomuraea</taxon>
    </lineage>
</organism>
<proteinExistence type="predicted"/>
<feature type="domain" description="Amine oxidase" evidence="4">
    <location>
        <begin position="20"/>
        <end position="449"/>
    </location>
</feature>
<dbReference type="InterPro" id="IPR036188">
    <property type="entry name" value="FAD/NAD-bd_sf"/>
</dbReference>
<keyword evidence="6" id="KW-1185">Reference proteome</keyword>
<sequence>MVSVQAQTRYDVVVVGGGAAGLAAAWHLRDREVLLLESADRLGGRMYSAPRGERWINLGCHLFPGPGSTLHGMLDDLGLHTLEIPGVKTAVAMDGKLHRSPRPETHALTLPLSLRDRLALVFAGLKLMRAARGYYRQAAPRPGDGPLSRRARLDAYLADRSTIDLLGALPPRVRDLLGTVGRRAASELADQSGGVAASLFASVWGGSRSFASLNVAGGTGELPRAAGAALSDRIRLSAEVTEIAETDDGVRVRYRAPDGAHEVHASQVVVALPAPAVRQVVHGLPERLDTCLGQVSYGPFVSMGVLTSPLPASRWDGVYATTTPGSSFSMMFDHTNPIPEVARKVGSSFMVYAGGAPAAALLDESDETIAKRFTDDLLRVHPALRDRITETVVQRWPIGNTYRRPGFDASPLREHAERNDGRIQLAGDYFVELGNVEQAATTGLNAARRARAALDQNAGPPAATTRPGGRA</sequence>
<dbReference type="SUPFAM" id="SSF51905">
    <property type="entry name" value="FAD/NAD(P)-binding domain"/>
    <property type="match status" value="1"/>
</dbReference>
<accession>A0ABW1CHG2</accession>
<dbReference type="Gene3D" id="3.50.50.60">
    <property type="entry name" value="FAD/NAD(P)-binding domain"/>
    <property type="match status" value="1"/>
</dbReference>
<evidence type="ECO:0000313" key="5">
    <source>
        <dbReference type="EMBL" id="MFC5824088.1"/>
    </source>
</evidence>
<dbReference type="InterPro" id="IPR050464">
    <property type="entry name" value="Zeta_carotene_desat/Oxidored"/>
</dbReference>
<evidence type="ECO:0000259" key="4">
    <source>
        <dbReference type="Pfam" id="PF01593"/>
    </source>
</evidence>
<evidence type="ECO:0000256" key="2">
    <source>
        <dbReference type="ARBA" id="ARBA00023002"/>
    </source>
</evidence>